<proteinExistence type="inferred from homology"/>
<comment type="catalytic activity">
    <reaction evidence="3">
        <text>thymidine + phosphate = 2-deoxy-alpha-D-ribose 1-phosphate + thymine</text>
        <dbReference type="Rhea" id="RHEA:16037"/>
        <dbReference type="ChEBI" id="CHEBI:17748"/>
        <dbReference type="ChEBI" id="CHEBI:17821"/>
        <dbReference type="ChEBI" id="CHEBI:43474"/>
        <dbReference type="ChEBI" id="CHEBI:57259"/>
        <dbReference type="EC" id="2.4.2.2"/>
    </reaction>
</comment>
<dbReference type="Pfam" id="PF06865">
    <property type="entry name" value="Ppnp"/>
    <property type="match status" value="1"/>
</dbReference>
<keyword evidence="9" id="KW-1185">Reference proteome</keyword>
<dbReference type="GO" id="GO:0005829">
    <property type="term" value="C:cytosol"/>
    <property type="evidence" value="ECO:0007669"/>
    <property type="project" value="TreeGrafter"/>
</dbReference>
<protein>
    <recommendedName>
        <fullName evidence="3">Pyrimidine/purine nucleoside phosphorylase</fullName>
        <ecNumber evidence="3">2.4.2.1</ecNumber>
        <ecNumber evidence="3">2.4.2.2</ecNumber>
    </recommendedName>
    <alternativeName>
        <fullName evidence="3">Adenosine phosphorylase</fullName>
    </alternativeName>
    <alternativeName>
        <fullName evidence="3">Cytidine phosphorylase</fullName>
    </alternativeName>
    <alternativeName>
        <fullName evidence="3">Guanosine phosphorylase</fullName>
    </alternativeName>
    <alternativeName>
        <fullName evidence="3">Inosine phosphorylase</fullName>
    </alternativeName>
    <alternativeName>
        <fullName evidence="3">Thymidine phosphorylase</fullName>
    </alternativeName>
    <alternativeName>
        <fullName evidence="3">Uridine phosphorylase</fullName>
    </alternativeName>
    <alternativeName>
        <fullName evidence="3">Xanthosine phosphorylase</fullName>
    </alternativeName>
</protein>
<dbReference type="PANTHER" id="PTHR36540:SF1">
    <property type="entry name" value="PYRIMIDINE_PURINE NUCLEOSIDE PHOSPHORYLASE"/>
    <property type="match status" value="1"/>
</dbReference>
<comment type="similarity">
    <text evidence="3">Belongs to the nucleoside phosphorylase PpnP family.</text>
</comment>
<dbReference type="SUPFAM" id="SSF51182">
    <property type="entry name" value="RmlC-like cupins"/>
    <property type="match status" value="1"/>
</dbReference>
<dbReference type="EC" id="2.4.2.2" evidence="3"/>
<dbReference type="HAMAP" id="MF_01537">
    <property type="entry name" value="Nucleos_phosphorylase_PpnP"/>
    <property type="match status" value="1"/>
</dbReference>
<keyword evidence="1 3" id="KW-0328">Glycosyltransferase</keyword>
<dbReference type="Proteomes" id="UP000294824">
    <property type="component" value="Unassembled WGS sequence"/>
</dbReference>
<dbReference type="FunFam" id="2.60.120.10:FF:000016">
    <property type="entry name" value="Pyrimidine/purine nucleoside phosphorylase"/>
    <property type="match status" value="1"/>
</dbReference>
<dbReference type="Gene3D" id="2.60.120.10">
    <property type="entry name" value="Jelly Rolls"/>
    <property type="match status" value="1"/>
</dbReference>
<dbReference type="InterPro" id="IPR009664">
    <property type="entry name" value="Ppnp"/>
</dbReference>
<evidence type="ECO:0000313" key="9">
    <source>
        <dbReference type="Proteomes" id="UP000294824"/>
    </source>
</evidence>
<evidence type="ECO:0000313" key="6">
    <source>
        <dbReference type="EMBL" id="TDY62204.1"/>
    </source>
</evidence>
<organism evidence="4 8">
    <name type="scientific">Algibacter lectus</name>
    <dbReference type="NCBI Taxonomy" id="221126"/>
    <lineage>
        <taxon>Bacteria</taxon>
        <taxon>Pseudomonadati</taxon>
        <taxon>Bacteroidota</taxon>
        <taxon>Flavobacteriia</taxon>
        <taxon>Flavobacteriales</taxon>
        <taxon>Flavobacteriaceae</taxon>
        <taxon>Algibacter</taxon>
    </lineage>
</organism>
<evidence type="ECO:0000256" key="2">
    <source>
        <dbReference type="ARBA" id="ARBA00022679"/>
    </source>
</evidence>
<dbReference type="Proteomes" id="UP000029644">
    <property type="component" value="Unassembled WGS sequence"/>
</dbReference>
<evidence type="ECO:0000313" key="7">
    <source>
        <dbReference type="Proteomes" id="UP000029643"/>
    </source>
</evidence>
<name>A0A090V7J3_9FLAO</name>
<sequence length="93" mass="10344">MISTNEYFDGNVKSIGYKSATGKSTIGVMEAGTYEFGTSEHETMTVIEGEMTVKLPNSKEWVTYKAGEAYTIDANQKFQVKVSEQTSYLCQYA</sequence>
<comment type="catalytic activity">
    <reaction evidence="3">
        <text>guanosine + phosphate = alpha-D-ribose 1-phosphate + guanine</text>
        <dbReference type="Rhea" id="RHEA:13233"/>
        <dbReference type="ChEBI" id="CHEBI:16235"/>
        <dbReference type="ChEBI" id="CHEBI:16750"/>
        <dbReference type="ChEBI" id="CHEBI:43474"/>
        <dbReference type="ChEBI" id="CHEBI:57720"/>
        <dbReference type="EC" id="2.4.2.1"/>
    </reaction>
</comment>
<comment type="caution">
    <text evidence="4">The sequence shown here is derived from an EMBL/GenBank/DDBJ whole genome shotgun (WGS) entry which is preliminary data.</text>
</comment>
<accession>A0A4R8MAA7</accession>
<gene>
    <name evidence="3" type="primary">ppnP</name>
    <name evidence="6" type="ORF">DFQ06_2026</name>
    <name evidence="5" type="ORF">JCM19274_828</name>
    <name evidence="4" type="ORF">JCM19300_3724</name>
</gene>
<dbReference type="InterPro" id="IPR011051">
    <property type="entry name" value="RmlC_Cupin_sf"/>
</dbReference>
<dbReference type="GO" id="GO:0016154">
    <property type="term" value="F:pyrimidine-nucleoside phosphorylase activity"/>
    <property type="evidence" value="ECO:0007669"/>
    <property type="project" value="UniProtKB-UniRule"/>
</dbReference>
<comment type="catalytic activity">
    <reaction evidence="3">
        <text>adenosine + phosphate = alpha-D-ribose 1-phosphate + adenine</text>
        <dbReference type="Rhea" id="RHEA:27642"/>
        <dbReference type="ChEBI" id="CHEBI:16335"/>
        <dbReference type="ChEBI" id="CHEBI:16708"/>
        <dbReference type="ChEBI" id="CHEBI:43474"/>
        <dbReference type="ChEBI" id="CHEBI:57720"/>
        <dbReference type="EC" id="2.4.2.1"/>
    </reaction>
</comment>
<dbReference type="CDD" id="cd20296">
    <property type="entry name" value="cupin_PpnP-like"/>
    <property type="match status" value="1"/>
</dbReference>
<dbReference type="OrthoDB" id="9793848at2"/>
<comment type="catalytic activity">
    <reaction evidence="3">
        <text>xanthosine + phosphate = alpha-D-ribose 1-phosphate + xanthine</text>
        <dbReference type="Rhea" id="RHEA:27638"/>
        <dbReference type="ChEBI" id="CHEBI:17712"/>
        <dbReference type="ChEBI" id="CHEBI:18107"/>
        <dbReference type="ChEBI" id="CHEBI:43474"/>
        <dbReference type="ChEBI" id="CHEBI:57720"/>
        <dbReference type="EC" id="2.4.2.1"/>
    </reaction>
</comment>
<dbReference type="STRING" id="221126.SAMN04489722_103304"/>
<dbReference type="EMBL" id="BBNU01000003">
    <property type="protein sequence ID" value="GAL78364.1"/>
    <property type="molecule type" value="Genomic_DNA"/>
</dbReference>
<dbReference type="RefSeq" id="WP_042495990.1">
    <property type="nucleotide sequence ID" value="NZ_BBNQ01000001.1"/>
</dbReference>
<dbReference type="GO" id="GO:0004731">
    <property type="term" value="F:purine-nucleoside phosphorylase activity"/>
    <property type="evidence" value="ECO:0007669"/>
    <property type="project" value="UniProtKB-UniRule"/>
</dbReference>
<reference evidence="7 8" key="1">
    <citation type="journal article" date="2014" name="Genome Announc.">
        <title>Draft Genome Sequences of Marine Flavobacterium Algibacter lectus Strains SS8 and NR4.</title>
        <authorList>
            <person name="Takatani N."/>
            <person name="Nakanishi M."/>
            <person name="Meirelles P."/>
            <person name="Mino S."/>
            <person name="Suda W."/>
            <person name="Oshima K."/>
            <person name="Hattori M."/>
            <person name="Ohkuma M."/>
            <person name="Hosokawa M."/>
            <person name="Miyashita K."/>
            <person name="Thompson F.L."/>
            <person name="Niwa A."/>
            <person name="Sawabe T."/>
            <person name="Sawabe T."/>
        </authorList>
    </citation>
    <scope>NUCLEOTIDE SEQUENCE [LARGE SCALE GENOMIC DNA]</scope>
    <source>
        <strain evidence="5">JCM 19274</strain>
        <strain evidence="4 8">JCM 19300</strain>
        <strain evidence="7">JCM19274</strain>
    </source>
</reference>
<comment type="catalytic activity">
    <reaction evidence="3">
        <text>inosine + phosphate = alpha-D-ribose 1-phosphate + hypoxanthine</text>
        <dbReference type="Rhea" id="RHEA:27646"/>
        <dbReference type="ChEBI" id="CHEBI:17368"/>
        <dbReference type="ChEBI" id="CHEBI:17596"/>
        <dbReference type="ChEBI" id="CHEBI:43474"/>
        <dbReference type="ChEBI" id="CHEBI:57720"/>
        <dbReference type="EC" id="2.4.2.1"/>
    </reaction>
</comment>
<dbReference type="EMBL" id="SORL01000008">
    <property type="protein sequence ID" value="TDY62204.1"/>
    <property type="molecule type" value="Genomic_DNA"/>
</dbReference>
<evidence type="ECO:0000256" key="3">
    <source>
        <dbReference type="HAMAP-Rule" id="MF_01537"/>
    </source>
</evidence>
<dbReference type="Proteomes" id="UP000029643">
    <property type="component" value="Unassembled WGS sequence"/>
</dbReference>
<evidence type="ECO:0000313" key="5">
    <source>
        <dbReference type="EMBL" id="GAL78364.1"/>
    </source>
</evidence>
<evidence type="ECO:0000313" key="8">
    <source>
        <dbReference type="Proteomes" id="UP000029644"/>
    </source>
</evidence>
<comment type="catalytic activity">
    <reaction evidence="3">
        <text>cytidine + phosphate = cytosine + alpha-D-ribose 1-phosphate</text>
        <dbReference type="Rhea" id="RHEA:52540"/>
        <dbReference type="ChEBI" id="CHEBI:16040"/>
        <dbReference type="ChEBI" id="CHEBI:17562"/>
        <dbReference type="ChEBI" id="CHEBI:43474"/>
        <dbReference type="ChEBI" id="CHEBI:57720"/>
        <dbReference type="EC" id="2.4.2.2"/>
    </reaction>
</comment>
<evidence type="ECO:0000313" key="4">
    <source>
        <dbReference type="EMBL" id="GAL60786.1"/>
    </source>
</evidence>
<dbReference type="PANTHER" id="PTHR36540">
    <property type="entry name" value="PYRIMIDINE/PURINE NUCLEOSIDE PHOSPHORYLASE"/>
    <property type="match status" value="1"/>
</dbReference>
<comment type="catalytic activity">
    <reaction evidence="3">
        <text>uridine + phosphate = alpha-D-ribose 1-phosphate + uracil</text>
        <dbReference type="Rhea" id="RHEA:24388"/>
        <dbReference type="ChEBI" id="CHEBI:16704"/>
        <dbReference type="ChEBI" id="CHEBI:17568"/>
        <dbReference type="ChEBI" id="CHEBI:43474"/>
        <dbReference type="ChEBI" id="CHEBI:57720"/>
        <dbReference type="EC" id="2.4.2.2"/>
    </reaction>
</comment>
<dbReference type="EC" id="2.4.2.1" evidence="3"/>
<comment type="catalytic activity">
    <reaction evidence="3">
        <text>a purine D-ribonucleoside + phosphate = a purine nucleobase + alpha-D-ribose 1-phosphate</text>
        <dbReference type="Rhea" id="RHEA:19805"/>
        <dbReference type="ChEBI" id="CHEBI:26386"/>
        <dbReference type="ChEBI" id="CHEBI:43474"/>
        <dbReference type="ChEBI" id="CHEBI:57720"/>
        <dbReference type="ChEBI" id="CHEBI:142355"/>
        <dbReference type="EC" id="2.4.2.1"/>
    </reaction>
</comment>
<dbReference type="InterPro" id="IPR014710">
    <property type="entry name" value="RmlC-like_jellyroll"/>
</dbReference>
<evidence type="ECO:0000256" key="1">
    <source>
        <dbReference type="ARBA" id="ARBA00022676"/>
    </source>
</evidence>
<dbReference type="AlphaFoldDB" id="A0A090V7J3"/>
<reference evidence="6 9" key="2">
    <citation type="submission" date="2019-03" db="EMBL/GenBank/DDBJ databases">
        <title>Genomic Encyclopedia of Type Strains, Phase III (KMG-III): the genomes of soil and plant-associated and newly described type strains.</title>
        <authorList>
            <person name="Whitman W."/>
        </authorList>
    </citation>
    <scope>NUCLEOTIDE SEQUENCE [LARGE SCALE GENOMIC DNA]</scope>
    <source>
        <strain evidence="6 9">CECT 8301</strain>
    </source>
</reference>
<dbReference type="EMBL" id="BBNQ01000001">
    <property type="protein sequence ID" value="GAL60786.1"/>
    <property type="molecule type" value="Genomic_DNA"/>
</dbReference>
<accession>A0A090V7J3</accession>
<keyword evidence="2 3" id="KW-0808">Transferase</keyword>
<comment type="function">
    <text evidence="3">Catalyzes the phosphorolysis of diverse nucleosides, yielding D-ribose 1-phosphate and the respective free bases. Can use uridine, adenosine, guanosine, cytidine, thymidine, inosine and xanthosine as substrates. Also catalyzes the reverse reactions.</text>
</comment>